<gene>
    <name evidence="1" type="ORF">PSON_ATCC_30995.1.T0330180</name>
</gene>
<dbReference type="EMBL" id="CAJJDN010000033">
    <property type="protein sequence ID" value="CAD8075344.1"/>
    <property type="molecule type" value="Genomic_DNA"/>
</dbReference>
<sequence>MINLQISFWDVSKTLLGHLSNQLDQMDQLTQNSSQQIHTFETAQKIYLNSCKKLVNISKDGLIEQSQNFIDKRQKYQQDLEQTAISIRNTFDQVELDKCYFSITLAHGLFTRSTFPYMPNYVNKFCKKPKNLSKHIYQVLLKYEQPKENEINVANQQVIISNNIYSVTLDFYQDVFYLVSFSPKQVSILSKIQPQVMQQYCSRFAEQLPDLQKKEWFLVYLCYYFNNAIKFVQAQVAFHNLRAQGKPIPILEQHDSQSDFENQLQTYVTYKNTRKCAQSEIIIKSNENYYIQLTGQSDSLENIEIYWNINDNLLQKLGSYYQLQAQKQDLGRIIKLKNRAYPTYFKLNSSLDQYHNEDSSIDEIFEITKCHNYFKMFPFIIASDSSLSSIDIWYELGSQLLKLPITYEDEIILEKMFQYNEEPWEYLRWVIVRTSALQIKRSIAQIKIENKAIKFLQKSKPDDKIFVSILNQEGFRCLDEMIPLQTIFPSFNQIDFVQSKQIIEDKLIDAKFSLISEKYNNHI</sequence>
<protein>
    <submittedName>
        <fullName evidence="1">Uncharacterized protein</fullName>
    </submittedName>
</protein>
<name>A0A8S1MJS9_9CILI</name>
<proteinExistence type="predicted"/>
<reference evidence="1" key="1">
    <citation type="submission" date="2021-01" db="EMBL/GenBank/DDBJ databases">
        <authorList>
            <consortium name="Genoscope - CEA"/>
            <person name="William W."/>
        </authorList>
    </citation>
    <scope>NUCLEOTIDE SEQUENCE</scope>
</reference>
<comment type="caution">
    <text evidence="1">The sequence shown here is derived from an EMBL/GenBank/DDBJ whole genome shotgun (WGS) entry which is preliminary data.</text>
</comment>
<keyword evidence="2" id="KW-1185">Reference proteome</keyword>
<accession>A0A8S1MJS9</accession>
<dbReference type="AlphaFoldDB" id="A0A8S1MJS9"/>
<evidence type="ECO:0000313" key="2">
    <source>
        <dbReference type="Proteomes" id="UP000692954"/>
    </source>
</evidence>
<dbReference type="OrthoDB" id="291269at2759"/>
<dbReference type="Proteomes" id="UP000692954">
    <property type="component" value="Unassembled WGS sequence"/>
</dbReference>
<organism evidence="1 2">
    <name type="scientific">Paramecium sonneborni</name>
    <dbReference type="NCBI Taxonomy" id="65129"/>
    <lineage>
        <taxon>Eukaryota</taxon>
        <taxon>Sar</taxon>
        <taxon>Alveolata</taxon>
        <taxon>Ciliophora</taxon>
        <taxon>Intramacronucleata</taxon>
        <taxon>Oligohymenophorea</taxon>
        <taxon>Peniculida</taxon>
        <taxon>Parameciidae</taxon>
        <taxon>Paramecium</taxon>
    </lineage>
</organism>
<evidence type="ECO:0000313" key="1">
    <source>
        <dbReference type="EMBL" id="CAD8075344.1"/>
    </source>
</evidence>